<dbReference type="Gene3D" id="1.10.10.10">
    <property type="entry name" value="Winged helix-like DNA-binding domain superfamily/Winged helix DNA-binding domain"/>
    <property type="match status" value="1"/>
</dbReference>
<dbReference type="InterPro" id="IPR036388">
    <property type="entry name" value="WH-like_DNA-bd_sf"/>
</dbReference>
<dbReference type="PANTHER" id="PTHR48111">
    <property type="entry name" value="REGULATOR OF RPOS"/>
    <property type="match status" value="1"/>
</dbReference>
<dbReference type="PROSITE" id="PS51755">
    <property type="entry name" value="OMPR_PHOB"/>
    <property type="match status" value="1"/>
</dbReference>
<evidence type="ECO:0000256" key="7">
    <source>
        <dbReference type="PROSITE-ProRule" id="PRU01091"/>
    </source>
</evidence>
<dbReference type="Pfam" id="PF00486">
    <property type="entry name" value="Trans_reg_C"/>
    <property type="match status" value="1"/>
</dbReference>
<dbReference type="InterPro" id="IPR039420">
    <property type="entry name" value="WalR-like"/>
</dbReference>
<evidence type="ECO:0000256" key="2">
    <source>
        <dbReference type="ARBA" id="ARBA00023012"/>
    </source>
</evidence>
<name>A0ABV9MBB9_9BACL</name>
<dbReference type="CDD" id="cd17574">
    <property type="entry name" value="REC_OmpR"/>
    <property type="match status" value="1"/>
</dbReference>
<keyword evidence="4 7" id="KW-0238">DNA-binding</keyword>
<feature type="domain" description="Response regulatory" evidence="8">
    <location>
        <begin position="4"/>
        <end position="118"/>
    </location>
</feature>
<reference evidence="11" key="1">
    <citation type="journal article" date="2019" name="Int. J. Syst. Evol. Microbiol.">
        <title>The Global Catalogue of Microorganisms (GCM) 10K type strain sequencing project: providing services to taxonomists for standard genome sequencing and annotation.</title>
        <authorList>
            <consortium name="The Broad Institute Genomics Platform"/>
            <consortium name="The Broad Institute Genome Sequencing Center for Infectious Disease"/>
            <person name="Wu L."/>
            <person name="Ma J."/>
        </authorList>
    </citation>
    <scope>NUCLEOTIDE SEQUENCE [LARGE SCALE GENOMIC DNA]</scope>
    <source>
        <strain evidence="11">CGMCC 1.12151</strain>
    </source>
</reference>
<keyword evidence="11" id="KW-1185">Reference proteome</keyword>
<keyword evidence="2" id="KW-0902">Two-component regulatory system</keyword>
<dbReference type="Gene3D" id="3.40.50.2300">
    <property type="match status" value="1"/>
</dbReference>
<evidence type="ECO:0000313" key="11">
    <source>
        <dbReference type="Proteomes" id="UP001595932"/>
    </source>
</evidence>
<dbReference type="Gene3D" id="6.10.250.690">
    <property type="match status" value="1"/>
</dbReference>
<evidence type="ECO:0000313" key="10">
    <source>
        <dbReference type="EMBL" id="MFC4712624.1"/>
    </source>
</evidence>
<dbReference type="PANTHER" id="PTHR48111:SF22">
    <property type="entry name" value="REGULATOR OF RPOS"/>
    <property type="match status" value="1"/>
</dbReference>
<dbReference type="Proteomes" id="UP001595932">
    <property type="component" value="Unassembled WGS sequence"/>
</dbReference>
<feature type="domain" description="OmpR/PhoB-type" evidence="9">
    <location>
        <begin position="126"/>
        <end position="224"/>
    </location>
</feature>
<evidence type="ECO:0000256" key="6">
    <source>
        <dbReference type="PROSITE-ProRule" id="PRU00169"/>
    </source>
</evidence>
<keyword evidence="1 6" id="KW-0597">Phosphoprotein</keyword>
<gene>
    <name evidence="10" type="ORF">ACFO5U_07135</name>
</gene>
<evidence type="ECO:0000256" key="5">
    <source>
        <dbReference type="ARBA" id="ARBA00023163"/>
    </source>
</evidence>
<protein>
    <submittedName>
        <fullName evidence="10">Response regulator transcription factor</fullName>
    </submittedName>
</protein>
<dbReference type="InterPro" id="IPR001867">
    <property type="entry name" value="OmpR/PhoB-type_DNA-bd"/>
</dbReference>
<dbReference type="CDD" id="cd00383">
    <property type="entry name" value="trans_reg_C"/>
    <property type="match status" value="1"/>
</dbReference>
<dbReference type="InterPro" id="IPR001789">
    <property type="entry name" value="Sig_transdc_resp-reg_receiver"/>
</dbReference>
<dbReference type="SMART" id="SM00862">
    <property type="entry name" value="Trans_reg_C"/>
    <property type="match status" value="1"/>
</dbReference>
<comment type="caution">
    <text evidence="10">The sequence shown here is derived from an EMBL/GenBank/DDBJ whole genome shotgun (WGS) entry which is preliminary data.</text>
</comment>
<evidence type="ECO:0000256" key="4">
    <source>
        <dbReference type="ARBA" id="ARBA00023125"/>
    </source>
</evidence>
<feature type="modified residue" description="4-aspartylphosphate" evidence="6">
    <location>
        <position position="53"/>
    </location>
</feature>
<dbReference type="SUPFAM" id="SSF52172">
    <property type="entry name" value="CheY-like"/>
    <property type="match status" value="1"/>
</dbReference>
<sequence>MTDRILIVEDEKSIARVLELELKFEGYETAVALTGSEGLIKFREQQWDLVLLDLMLPEIHGLDVLKRIRAANATLPVILLTAKNDVKDKVAGLDLGANDYVTKPFEIEELLARIRANLRPKSPTDQYVHRFEQLELNETTREVTRGTRHIELTPREFDLLLYLMRHPKQVLDREQLLNAVWGYDYYGDTNVIDVYIRYLRKKVDFGENETYLQTVRGVGYVLKEQQHEAQK</sequence>
<keyword evidence="3" id="KW-0805">Transcription regulation</keyword>
<keyword evidence="5" id="KW-0804">Transcription</keyword>
<evidence type="ECO:0000256" key="3">
    <source>
        <dbReference type="ARBA" id="ARBA00023015"/>
    </source>
</evidence>
<dbReference type="Pfam" id="PF00072">
    <property type="entry name" value="Response_reg"/>
    <property type="match status" value="1"/>
</dbReference>
<evidence type="ECO:0000259" key="9">
    <source>
        <dbReference type="PROSITE" id="PS51755"/>
    </source>
</evidence>
<dbReference type="SMART" id="SM00448">
    <property type="entry name" value="REC"/>
    <property type="match status" value="1"/>
</dbReference>
<dbReference type="EMBL" id="JBHSGL010000005">
    <property type="protein sequence ID" value="MFC4712624.1"/>
    <property type="molecule type" value="Genomic_DNA"/>
</dbReference>
<organism evidence="10 11">
    <name type="scientific">Planococcus dechangensis</name>
    <dbReference type="NCBI Taxonomy" id="1176255"/>
    <lineage>
        <taxon>Bacteria</taxon>
        <taxon>Bacillati</taxon>
        <taxon>Bacillota</taxon>
        <taxon>Bacilli</taxon>
        <taxon>Bacillales</taxon>
        <taxon>Caryophanaceae</taxon>
        <taxon>Planococcus</taxon>
    </lineage>
</organism>
<dbReference type="InterPro" id="IPR011006">
    <property type="entry name" value="CheY-like_superfamily"/>
</dbReference>
<feature type="DNA-binding region" description="OmpR/PhoB-type" evidence="7">
    <location>
        <begin position="126"/>
        <end position="224"/>
    </location>
</feature>
<evidence type="ECO:0000256" key="1">
    <source>
        <dbReference type="ARBA" id="ARBA00022553"/>
    </source>
</evidence>
<proteinExistence type="predicted"/>
<accession>A0ABV9MBB9</accession>
<dbReference type="RefSeq" id="WP_377277928.1">
    <property type="nucleotide sequence ID" value="NZ_JBHSGL010000005.1"/>
</dbReference>
<dbReference type="PROSITE" id="PS50110">
    <property type="entry name" value="RESPONSE_REGULATORY"/>
    <property type="match status" value="1"/>
</dbReference>
<evidence type="ECO:0000259" key="8">
    <source>
        <dbReference type="PROSITE" id="PS50110"/>
    </source>
</evidence>